<dbReference type="GO" id="GO:0007165">
    <property type="term" value="P:signal transduction"/>
    <property type="evidence" value="ECO:0007669"/>
    <property type="project" value="UniProtKB-KW"/>
</dbReference>
<keyword evidence="6" id="KW-1185">Reference proteome</keyword>
<protein>
    <submittedName>
        <fullName evidence="5">Chemotaxis protein</fullName>
    </submittedName>
</protein>
<dbReference type="InterPro" id="IPR004089">
    <property type="entry name" value="MCPsignal_dom"/>
</dbReference>
<accession>A0A9Q7EXI5</accession>
<name>A0A9Q7EXI5_9BACT</name>
<evidence type="ECO:0000313" key="5">
    <source>
        <dbReference type="EMBL" id="QTX32500.1"/>
    </source>
</evidence>
<dbReference type="Proteomes" id="UP000671879">
    <property type="component" value="Chromosome"/>
</dbReference>
<dbReference type="PANTHER" id="PTHR32089:SF112">
    <property type="entry name" value="LYSOZYME-LIKE PROTEIN-RELATED"/>
    <property type="match status" value="1"/>
</dbReference>
<dbReference type="PRINTS" id="PR00260">
    <property type="entry name" value="CHEMTRNSDUCR"/>
</dbReference>
<comment type="similarity">
    <text evidence="2">Belongs to the methyl-accepting chemotaxis (MCP) protein family.</text>
</comment>
<dbReference type="PANTHER" id="PTHR32089">
    <property type="entry name" value="METHYL-ACCEPTING CHEMOTAXIS PROTEIN MCPB"/>
    <property type="match status" value="1"/>
</dbReference>
<evidence type="ECO:0000256" key="2">
    <source>
        <dbReference type="ARBA" id="ARBA00029447"/>
    </source>
</evidence>
<dbReference type="Gene3D" id="1.10.287.950">
    <property type="entry name" value="Methyl-accepting chemotaxis protein"/>
    <property type="match status" value="1"/>
</dbReference>
<dbReference type="GO" id="GO:0016020">
    <property type="term" value="C:membrane"/>
    <property type="evidence" value="ECO:0007669"/>
    <property type="project" value="InterPro"/>
</dbReference>
<dbReference type="EMBL" id="CP072943">
    <property type="protein sequence ID" value="QTX32500.1"/>
    <property type="molecule type" value="Genomic_DNA"/>
</dbReference>
<dbReference type="RefSeq" id="WP_274373737.1">
    <property type="nucleotide sequence ID" value="NZ_CP072943.1"/>
</dbReference>
<evidence type="ECO:0000259" key="4">
    <source>
        <dbReference type="PROSITE" id="PS50111"/>
    </source>
</evidence>
<dbReference type="SUPFAM" id="SSF58104">
    <property type="entry name" value="Methyl-accepting chemotaxis protein (MCP) signaling domain"/>
    <property type="match status" value="1"/>
</dbReference>
<dbReference type="PROSITE" id="PS50111">
    <property type="entry name" value="CHEMOTAXIS_TRANSDUC_2"/>
    <property type="match status" value="1"/>
</dbReference>
<dbReference type="SMART" id="SM00283">
    <property type="entry name" value="MA"/>
    <property type="match status" value="1"/>
</dbReference>
<evidence type="ECO:0000256" key="1">
    <source>
        <dbReference type="ARBA" id="ARBA00023224"/>
    </source>
</evidence>
<evidence type="ECO:0000256" key="3">
    <source>
        <dbReference type="PROSITE-ProRule" id="PRU00284"/>
    </source>
</evidence>
<dbReference type="GO" id="GO:0006935">
    <property type="term" value="P:chemotaxis"/>
    <property type="evidence" value="ECO:0007669"/>
    <property type="project" value="InterPro"/>
</dbReference>
<organism evidence="5 6">
    <name type="scientific">Aminithiophilus ramosus</name>
    <dbReference type="NCBI Taxonomy" id="3029084"/>
    <lineage>
        <taxon>Bacteria</taxon>
        <taxon>Thermotogati</taxon>
        <taxon>Synergistota</taxon>
        <taxon>Synergistia</taxon>
        <taxon>Synergistales</taxon>
        <taxon>Aminithiophilaceae</taxon>
        <taxon>Aminithiophilus</taxon>
    </lineage>
</organism>
<dbReference type="GO" id="GO:0004888">
    <property type="term" value="F:transmembrane signaling receptor activity"/>
    <property type="evidence" value="ECO:0007669"/>
    <property type="project" value="InterPro"/>
</dbReference>
<evidence type="ECO:0000313" key="6">
    <source>
        <dbReference type="Proteomes" id="UP000671879"/>
    </source>
</evidence>
<dbReference type="AlphaFoldDB" id="A0A9Q7EXI5"/>
<dbReference type="Pfam" id="PF00015">
    <property type="entry name" value="MCPsignal"/>
    <property type="match status" value="1"/>
</dbReference>
<dbReference type="KEGG" id="aram:KAR29_00685"/>
<dbReference type="InterPro" id="IPR004090">
    <property type="entry name" value="Chemotax_Me-accpt_rcpt"/>
</dbReference>
<sequence>MTTQKKLIKALSSAFFAGSILNSFMAKLDTVLVRRVVAVQKELSHISGRFRELSGKLRRTVAEFASSSDEARKGVEAINTLHRRLETELQRSGTDLANMTDDVNATVKATFETLNSFKEIEKMSKAIQNIAKQTNLLALNASIEAARAGEHGRGFAIVASEVQKLAVETKVSSEAISSQVGEISQSVTLAVENVQRVSEMFGVIRNSLDTFMAFLDQNQAFMGRITDIMERSGAQVDEGSEEMAHSVVVLEEAIHRFDSMTAIISSIVRAQTNLKEIEL</sequence>
<proteinExistence type="inferred from homology"/>
<keyword evidence="1 3" id="KW-0807">Transducer</keyword>
<reference evidence="6" key="1">
    <citation type="submission" date="2021-04" db="EMBL/GenBank/DDBJ databases">
        <title>A novel Synergistetes isolate from a pyrite-forming mixed culture.</title>
        <authorList>
            <person name="Bunk B."/>
            <person name="Sproer C."/>
            <person name="Spring S."/>
            <person name="Pester M."/>
        </authorList>
    </citation>
    <scope>NUCLEOTIDE SEQUENCE [LARGE SCALE GENOMIC DNA]</scope>
    <source>
        <strain evidence="6">J.5.4.2-T.3.5.2</strain>
    </source>
</reference>
<gene>
    <name evidence="5" type="ORF">KAR29_00685</name>
</gene>
<feature type="domain" description="Methyl-accepting transducer" evidence="4">
    <location>
        <begin position="56"/>
        <end position="258"/>
    </location>
</feature>